<dbReference type="Proteomes" id="UP000013270">
    <property type="component" value="Unassembled WGS sequence"/>
</dbReference>
<sequence length="174" mass="20453">MIFSVEQKKALEDHFSKNIEVDTLKAILGLDIENNQIFGFELLKLAEFNKDEYALILGIFYIIIDNQDIDDNIFCFIKKIYFSEWHHEHENILSIFSKKISCKYLDFLYEAIIFVPQYLVGFEERSIARRAFFGFGRNISCPKALEYLNQFLNDPDPTLRGFANEQFKILGIKV</sequence>
<accession>N8XBR2</accession>
<dbReference type="EMBL" id="APPK01000036">
    <property type="protein sequence ID" value="ENV21761.1"/>
    <property type="molecule type" value="Genomic_DNA"/>
</dbReference>
<proteinExistence type="predicted"/>
<gene>
    <name evidence="1" type="ORF">F963_02154</name>
</gene>
<evidence type="ECO:0000313" key="1">
    <source>
        <dbReference type="EMBL" id="ENV21761.1"/>
    </source>
</evidence>
<name>N8XBR2_ACIBZ</name>
<protein>
    <recommendedName>
        <fullName evidence="3">HEAT repeat domain-containing protein</fullName>
    </recommendedName>
</protein>
<evidence type="ECO:0008006" key="3">
    <source>
        <dbReference type="Google" id="ProtNLM"/>
    </source>
</evidence>
<dbReference type="PATRIC" id="fig|1217651.3.peg.2120"/>
<organism evidence="1 2">
    <name type="scientific">Acinetobacter bereziniae NIPH 3</name>
    <dbReference type="NCBI Taxonomy" id="1217651"/>
    <lineage>
        <taxon>Bacteria</taxon>
        <taxon>Pseudomonadati</taxon>
        <taxon>Pseudomonadota</taxon>
        <taxon>Gammaproteobacteria</taxon>
        <taxon>Moraxellales</taxon>
        <taxon>Moraxellaceae</taxon>
        <taxon>Acinetobacter</taxon>
    </lineage>
</organism>
<dbReference type="HOGENOM" id="CLU_1607275_0_0_6"/>
<reference evidence="1 2" key="1">
    <citation type="submission" date="2013-02" db="EMBL/GenBank/DDBJ databases">
        <title>The Genome Sequence of Acinetobacter bereziniae NIPH 3.</title>
        <authorList>
            <consortium name="The Broad Institute Genome Sequencing Platform"/>
            <consortium name="The Broad Institute Genome Sequencing Center for Infectious Disease"/>
            <person name="Cerqueira G."/>
            <person name="Feldgarden M."/>
            <person name="Courvalin P."/>
            <person name="Perichon B."/>
            <person name="Grillot-Courvalin C."/>
            <person name="Clermont D."/>
            <person name="Rocha E."/>
            <person name="Yoon E.-J."/>
            <person name="Nemec A."/>
            <person name="Walker B."/>
            <person name="Young S.K."/>
            <person name="Zeng Q."/>
            <person name="Gargeya S."/>
            <person name="Fitzgerald M."/>
            <person name="Haas B."/>
            <person name="Abouelleil A."/>
            <person name="Alvarado L."/>
            <person name="Arachchi H.M."/>
            <person name="Berlin A.M."/>
            <person name="Chapman S.B."/>
            <person name="Dewar J."/>
            <person name="Goldberg J."/>
            <person name="Griggs A."/>
            <person name="Gujja S."/>
            <person name="Hansen M."/>
            <person name="Howarth C."/>
            <person name="Imamovic A."/>
            <person name="Larimer J."/>
            <person name="McCowan C."/>
            <person name="Murphy C."/>
            <person name="Neiman D."/>
            <person name="Pearson M."/>
            <person name="Priest M."/>
            <person name="Roberts A."/>
            <person name="Saif S."/>
            <person name="Shea T."/>
            <person name="Sisk P."/>
            <person name="Sykes S."/>
            <person name="Wortman J."/>
            <person name="Nusbaum C."/>
            <person name="Birren B."/>
        </authorList>
    </citation>
    <scope>NUCLEOTIDE SEQUENCE [LARGE SCALE GENOMIC DNA]</scope>
    <source>
        <strain evidence="1 2">NIPH 3</strain>
    </source>
</reference>
<evidence type="ECO:0000313" key="2">
    <source>
        <dbReference type="Proteomes" id="UP000013270"/>
    </source>
</evidence>
<dbReference type="RefSeq" id="WP_004830655.1">
    <property type="nucleotide sequence ID" value="NZ_KB849468.1"/>
</dbReference>
<comment type="caution">
    <text evidence="1">The sequence shown here is derived from an EMBL/GenBank/DDBJ whole genome shotgun (WGS) entry which is preliminary data.</text>
</comment>
<dbReference type="AlphaFoldDB" id="N8XBR2"/>